<gene>
    <name evidence="1" type="ORF">PAF17_10620</name>
</gene>
<dbReference type="RefSeq" id="WP_271889066.1">
    <property type="nucleotide sequence ID" value="NZ_JAQBIE010000011.1"/>
</dbReference>
<dbReference type="Proteomes" id="UP001165641">
    <property type="component" value="Unassembled WGS sequence"/>
</dbReference>
<keyword evidence="2" id="KW-1185">Reference proteome</keyword>
<organism evidence="1 2">
    <name type="scientific">Paracoccus onchidii</name>
    <dbReference type="NCBI Taxonomy" id="3017813"/>
    <lineage>
        <taxon>Bacteria</taxon>
        <taxon>Pseudomonadati</taxon>
        <taxon>Pseudomonadota</taxon>
        <taxon>Alphaproteobacteria</taxon>
        <taxon>Rhodobacterales</taxon>
        <taxon>Paracoccaceae</taxon>
        <taxon>Paracoccus</taxon>
    </lineage>
</organism>
<evidence type="ECO:0000313" key="1">
    <source>
        <dbReference type="EMBL" id="MDB6177954.1"/>
    </source>
</evidence>
<evidence type="ECO:0000313" key="2">
    <source>
        <dbReference type="Proteomes" id="UP001165641"/>
    </source>
</evidence>
<proteinExistence type="predicted"/>
<accession>A0ABT4ZF15</accession>
<dbReference type="Pfam" id="PF14367">
    <property type="entry name" value="DUF4411"/>
    <property type="match status" value="1"/>
</dbReference>
<protein>
    <submittedName>
        <fullName evidence="1">DUF4411 family protein</fullName>
    </submittedName>
</protein>
<comment type="caution">
    <text evidence="1">The sequence shown here is derived from an EMBL/GenBank/DDBJ whole genome shotgun (WGS) entry which is preliminary data.</text>
</comment>
<dbReference type="InterPro" id="IPR016541">
    <property type="entry name" value="UCP008505"/>
</dbReference>
<name>A0ABT4ZF15_9RHOB</name>
<reference evidence="1" key="1">
    <citation type="submission" date="2022-12" db="EMBL/GenBank/DDBJ databases">
        <title>Paracoccus onchidii sp. nov., isolated from a marine invertebrate from the South China Sea.</title>
        <authorList>
            <person name="Xu S."/>
            <person name="Liu Z."/>
            <person name="Xu Y."/>
        </authorList>
    </citation>
    <scope>NUCLEOTIDE SEQUENCE</scope>
    <source>
        <strain evidence="1">Z330</strain>
    </source>
</reference>
<dbReference type="EMBL" id="JAQBIE010000011">
    <property type="protein sequence ID" value="MDB6177954.1"/>
    <property type="molecule type" value="Genomic_DNA"/>
</dbReference>
<sequence>MTLLLDTNAFLTPAMTYYAFDICGSYWSWIVHAAAKGEVKSISPVKRELRQKDDNIRNWIDMHGSAIFMPDDSAVTNTMSQVATWAGSNGYTPAAVAEFLGKADSYLVAYAMLGGHQIVTLEAGAPTAKNKIKIPDAANAHGISTITPYQMLRQHGVYF</sequence>